<sequence>MLMTTENIPTKNELIKSLDSSNKETITEIDQWLETVRWEPAPGNEPQGQAYESKADILLYGGKPYGGKSDLQLGLARNEHFNSLLLRRTFPELKRGFVPRSIDFYGDRKHFNASENVWRIDGKRIEFGYGQNRDDFLRYKGPNYDLIEIDEASEIARFDDGSTPIDLLLPWNRTTIQKQRVRMVLGTNPGGTGEEWLVEYFGPWLDTEHHNPAEFGELRWFIRNEEGVIVDVEPNTKGSKSRTFIASSWKDNPYAAPEYESNLDILPEPLRSQLKLGLWGVGKDDDRWQVIPSAWVRTAQARWLERDVDHFDSVGVDVAYGGKDKTVFAGKVGSWFAKLKKHEGKTTPDGQSAAGFLKSFIKGNPRVSIDATGYGASCYDFAKEFCNASSFIASTGSKEKDKTGRLGFANLRAEVYWKFREALDPASGEDIALPPDQELLSDLCSARWRLAASAKIQIEPKVDIIKRLGRSPDDADAVVLAWYEAPKAVLGYEEPAYESQAKSSNSVWGR</sequence>
<proteinExistence type="predicted"/>
<gene>
    <name evidence="1" type="ORF">LCGC14_1555370</name>
</gene>
<dbReference type="Gene3D" id="3.30.420.240">
    <property type="match status" value="1"/>
</dbReference>
<dbReference type="EMBL" id="LAZR01011946">
    <property type="protein sequence ID" value="KKM51491.1"/>
    <property type="molecule type" value="Genomic_DNA"/>
</dbReference>
<reference evidence="1" key="1">
    <citation type="journal article" date="2015" name="Nature">
        <title>Complex archaea that bridge the gap between prokaryotes and eukaryotes.</title>
        <authorList>
            <person name="Spang A."/>
            <person name="Saw J.H."/>
            <person name="Jorgensen S.L."/>
            <person name="Zaremba-Niedzwiedzka K."/>
            <person name="Martijn J."/>
            <person name="Lind A.E."/>
            <person name="van Eijk R."/>
            <person name="Schleper C."/>
            <person name="Guy L."/>
            <person name="Ettema T.J."/>
        </authorList>
    </citation>
    <scope>NUCLEOTIDE SEQUENCE</scope>
</reference>
<organism evidence="1">
    <name type="scientific">marine sediment metagenome</name>
    <dbReference type="NCBI Taxonomy" id="412755"/>
    <lineage>
        <taxon>unclassified sequences</taxon>
        <taxon>metagenomes</taxon>
        <taxon>ecological metagenomes</taxon>
    </lineage>
</organism>
<protein>
    <recommendedName>
        <fullName evidence="2">Terminase large subunit gp17-like C-terminal domain-containing protein</fullName>
    </recommendedName>
</protein>
<comment type="caution">
    <text evidence="1">The sequence shown here is derived from an EMBL/GenBank/DDBJ whole genome shotgun (WGS) entry which is preliminary data.</text>
</comment>
<dbReference type="AlphaFoldDB" id="A0A0F9JA34"/>
<dbReference type="Gene3D" id="3.40.50.300">
    <property type="entry name" value="P-loop containing nucleotide triphosphate hydrolases"/>
    <property type="match status" value="1"/>
</dbReference>
<evidence type="ECO:0000313" key="1">
    <source>
        <dbReference type="EMBL" id="KKM51491.1"/>
    </source>
</evidence>
<evidence type="ECO:0008006" key="2">
    <source>
        <dbReference type="Google" id="ProtNLM"/>
    </source>
</evidence>
<name>A0A0F9JA34_9ZZZZ</name>
<dbReference type="InterPro" id="IPR027417">
    <property type="entry name" value="P-loop_NTPase"/>
</dbReference>
<accession>A0A0F9JA34</accession>